<dbReference type="Proteomes" id="UP000838100">
    <property type="component" value="Unassembled WGS sequence"/>
</dbReference>
<protein>
    <recommendedName>
        <fullName evidence="3">DUF523 domain-containing protein</fullName>
    </recommendedName>
</protein>
<evidence type="ECO:0000313" key="1">
    <source>
        <dbReference type="EMBL" id="CAH0990823.1"/>
    </source>
</evidence>
<reference evidence="1" key="1">
    <citation type="submission" date="2021-12" db="EMBL/GenBank/DDBJ databases">
        <authorList>
            <person name="Rodrigo-Torres L."/>
            <person name="Arahal R. D."/>
            <person name="Lucena T."/>
        </authorList>
    </citation>
    <scope>NUCLEOTIDE SEQUENCE</scope>
    <source>
        <strain evidence="1">CECT 8267</strain>
    </source>
</reference>
<comment type="caution">
    <text evidence="1">The sequence shown here is derived from an EMBL/GenBank/DDBJ whole genome shotgun (WGS) entry which is preliminary data.</text>
</comment>
<gene>
    <name evidence="1" type="ORF">SIN8267_00923</name>
</gene>
<accession>A0ABM9AC94</accession>
<proteinExistence type="predicted"/>
<name>A0ABM9AC94_9GAMM</name>
<dbReference type="RefSeq" id="WP_237443493.1">
    <property type="nucleotide sequence ID" value="NZ_CAKLPX010000001.1"/>
</dbReference>
<dbReference type="EMBL" id="CAKLPX010000001">
    <property type="protein sequence ID" value="CAH0990823.1"/>
    <property type="molecule type" value="Genomic_DNA"/>
</dbReference>
<evidence type="ECO:0008006" key="3">
    <source>
        <dbReference type="Google" id="ProtNLM"/>
    </source>
</evidence>
<evidence type="ECO:0000313" key="2">
    <source>
        <dbReference type="Proteomes" id="UP000838100"/>
    </source>
</evidence>
<keyword evidence="2" id="KW-1185">Reference proteome</keyword>
<dbReference type="Pfam" id="PF04463">
    <property type="entry name" value="2-thiour_desulf"/>
    <property type="match status" value="1"/>
</dbReference>
<organism evidence="1 2">
    <name type="scientific">Sinobacterium norvegicum</name>
    <dbReference type="NCBI Taxonomy" id="1641715"/>
    <lineage>
        <taxon>Bacteria</taxon>
        <taxon>Pseudomonadati</taxon>
        <taxon>Pseudomonadota</taxon>
        <taxon>Gammaproteobacteria</taxon>
        <taxon>Cellvibrionales</taxon>
        <taxon>Spongiibacteraceae</taxon>
        <taxon>Sinobacterium</taxon>
    </lineage>
</organism>
<dbReference type="PANTHER" id="PTHR30087:SF1">
    <property type="entry name" value="HYPOTHETICAL CYTOSOLIC PROTEIN"/>
    <property type="match status" value="1"/>
</dbReference>
<dbReference type="PANTHER" id="PTHR30087">
    <property type="entry name" value="INNER MEMBRANE PROTEIN"/>
    <property type="match status" value="1"/>
</dbReference>
<dbReference type="InterPro" id="IPR007553">
    <property type="entry name" value="2-thiour_desulf"/>
</dbReference>
<sequence>MPINAHKHTILFSACLLGRPVRYNGTDLLQQHPIIEQWRRQDYLISICPEVSGGLDTPRAAAEIQAGSGASVLAGSSRIMTHTGSDVTEAFIAGAEKTLAFAQQHHVVMAILTERSPSCGSQQIYNGQFNHSTTNERGVTAELLQQHQIKIFNQHQLVEAHDWHQQYLRNL</sequence>